<proteinExistence type="predicted"/>
<feature type="region of interest" description="Disordered" evidence="1">
    <location>
        <begin position="1"/>
        <end position="55"/>
    </location>
</feature>
<keyword evidence="3" id="KW-1185">Reference proteome</keyword>
<feature type="compositionally biased region" description="Polar residues" evidence="1">
    <location>
        <begin position="26"/>
        <end position="55"/>
    </location>
</feature>
<accession>A0ABR8Q2Q8</accession>
<feature type="compositionally biased region" description="Basic residues" evidence="1">
    <location>
        <begin position="1"/>
        <end position="10"/>
    </location>
</feature>
<reference evidence="2 3" key="1">
    <citation type="submission" date="2020-08" db="EMBL/GenBank/DDBJ databases">
        <title>A Genomic Blueprint of the Chicken Gut Microbiome.</title>
        <authorList>
            <person name="Gilroy R."/>
            <person name="Ravi A."/>
            <person name="Getino M."/>
            <person name="Pursley I."/>
            <person name="Horton D.L."/>
            <person name="Alikhan N.-F."/>
            <person name="Baker D."/>
            <person name="Gharbi K."/>
            <person name="Hall N."/>
            <person name="Watson M."/>
            <person name="Adriaenssens E.M."/>
            <person name="Foster-Nyarko E."/>
            <person name="Jarju S."/>
            <person name="Secka A."/>
            <person name="Antonio M."/>
            <person name="Oren A."/>
            <person name="Chaudhuri R."/>
            <person name="La Ragione R.M."/>
            <person name="Hildebrand F."/>
            <person name="Pallen M.J."/>
        </authorList>
    </citation>
    <scope>NUCLEOTIDE SEQUENCE [LARGE SCALE GENOMIC DNA]</scope>
    <source>
        <strain evidence="2 3">Sa3CUN1</strain>
    </source>
</reference>
<name>A0ABR8Q2Q8_9CLOT</name>
<evidence type="ECO:0000313" key="2">
    <source>
        <dbReference type="EMBL" id="MBD7914684.1"/>
    </source>
</evidence>
<dbReference type="RefSeq" id="WP_191749450.1">
    <property type="nucleotide sequence ID" value="NZ_JACSQZ010000015.1"/>
</dbReference>
<evidence type="ECO:0000256" key="1">
    <source>
        <dbReference type="SAM" id="MobiDB-lite"/>
    </source>
</evidence>
<dbReference type="EMBL" id="JACSQZ010000015">
    <property type="protein sequence ID" value="MBD7914684.1"/>
    <property type="molecule type" value="Genomic_DNA"/>
</dbReference>
<evidence type="ECO:0000313" key="3">
    <source>
        <dbReference type="Proteomes" id="UP000640335"/>
    </source>
</evidence>
<comment type="caution">
    <text evidence="2">The sequence shown here is derived from an EMBL/GenBank/DDBJ whole genome shotgun (WGS) entry which is preliminary data.</text>
</comment>
<protein>
    <submittedName>
        <fullName evidence="2">Uncharacterized protein</fullName>
    </submittedName>
</protein>
<dbReference type="Proteomes" id="UP000640335">
    <property type="component" value="Unassembled WGS sequence"/>
</dbReference>
<organism evidence="2 3">
    <name type="scientific">Clostridium gallinarum</name>
    <dbReference type="NCBI Taxonomy" id="2762246"/>
    <lineage>
        <taxon>Bacteria</taxon>
        <taxon>Bacillati</taxon>
        <taxon>Bacillota</taxon>
        <taxon>Clostridia</taxon>
        <taxon>Eubacteriales</taxon>
        <taxon>Clostridiaceae</taxon>
        <taxon>Clostridium</taxon>
    </lineage>
</organism>
<gene>
    <name evidence="2" type="ORF">H9660_05960</name>
</gene>
<sequence length="55" mass="6079">MAKSNNKKHRTDGTIPMKNKNIAIPLNSSNSPTSAYNGDLNKNSSIRNSKTNQLY</sequence>